<comment type="function">
    <text evidence="11 12">Catalyzes the anaerobic formation of alpha-ketobutyrate and ammonia from threonine in a two-step reaction. The first step involved a dehydration of threonine and a production of enamine intermediates (aminocrotonate), which tautomerizes to its imine form (iminobutyrate). Both intermediates are unstable and short-lived. The second step is the nonenzymatic hydrolysis of the enamine/imine intermediates to form 2-ketobutyrate and free ammonia. In the low water environment of the cell, the second step is accelerated by RidA.</text>
</comment>
<evidence type="ECO:0000256" key="2">
    <source>
        <dbReference type="ARBA" id="ARBA00001933"/>
    </source>
</evidence>
<feature type="domain" description="ACT-like" evidence="13">
    <location>
        <begin position="501"/>
        <end position="574"/>
    </location>
</feature>
<dbReference type="NCBIfam" id="NF006390">
    <property type="entry name" value="PRK08639.1"/>
    <property type="match status" value="1"/>
</dbReference>
<evidence type="ECO:0000256" key="11">
    <source>
        <dbReference type="ARBA" id="ARBA00025527"/>
    </source>
</evidence>
<evidence type="ECO:0000256" key="6">
    <source>
        <dbReference type="ARBA" id="ARBA00022605"/>
    </source>
</evidence>
<dbReference type="PANTHER" id="PTHR48078">
    <property type="entry name" value="THREONINE DEHYDRATASE, MITOCHONDRIAL-RELATED"/>
    <property type="match status" value="1"/>
</dbReference>
<keyword evidence="15" id="KW-1185">Reference proteome</keyword>
<comment type="cofactor">
    <cofactor evidence="2 12">
        <name>pyridoxal 5'-phosphate</name>
        <dbReference type="ChEBI" id="CHEBI:597326"/>
    </cofactor>
</comment>
<dbReference type="Pfam" id="PF00291">
    <property type="entry name" value="PALP"/>
    <property type="match status" value="1"/>
</dbReference>
<keyword evidence="8 12" id="KW-0663">Pyridoxal phosphate</keyword>
<dbReference type="InterPro" id="IPR036052">
    <property type="entry name" value="TrpB-like_PALP_sf"/>
</dbReference>
<dbReference type="CDD" id="cd01562">
    <property type="entry name" value="Thr-dehyd"/>
    <property type="match status" value="1"/>
</dbReference>
<dbReference type="InterPro" id="IPR038110">
    <property type="entry name" value="TD_ACT-like_sf"/>
</dbReference>
<evidence type="ECO:0000259" key="13">
    <source>
        <dbReference type="PROSITE" id="PS51672"/>
    </source>
</evidence>
<evidence type="ECO:0000256" key="5">
    <source>
        <dbReference type="ARBA" id="ARBA00011881"/>
    </source>
</evidence>
<evidence type="ECO:0000256" key="9">
    <source>
        <dbReference type="ARBA" id="ARBA00023239"/>
    </source>
</evidence>
<dbReference type="PANTHER" id="PTHR48078:SF11">
    <property type="entry name" value="THREONINE DEHYDRATASE, MITOCHONDRIAL"/>
    <property type="match status" value="1"/>
</dbReference>
<dbReference type="InterPro" id="IPR000634">
    <property type="entry name" value="Ser/Thr_deHydtase_PyrdxlP-BS"/>
</dbReference>
<dbReference type="Gene3D" id="3.40.1020.10">
    <property type="entry name" value="Biosynthetic Threonine Deaminase, Domain 3"/>
    <property type="match status" value="1"/>
</dbReference>
<evidence type="ECO:0000256" key="10">
    <source>
        <dbReference type="ARBA" id="ARBA00023304"/>
    </source>
</evidence>
<dbReference type="PROSITE" id="PS00165">
    <property type="entry name" value="DEHYDRATASE_SER_THR"/>
    <property type="match status" value="1"/>
</dbReference>
<dbReference type="Pfam" id="PF00585">
    <property type="entry name" value="Thr_dehydrat_C"/>
    <property type="match status" value="1"/>
</dbReference>
<evidence type="ECO:0000256" key="7">
    <source>
        <dbReference type="ARBA" id="ARBA00022624"/>
    </source>
</evidence>
<dbReference type="NCBIfam" id="TIGR02079">
    <property type="entry name" value="THD1"/>
    <property type="match status" value="1"/>
</dbReference>
<dbReference type="InterPro" id="IPR001926">
    <property type="entry name" value="TrpB-like_PALP"/>
</dbReference>
<evidence type="ECO:0000256" key="3">
    <source>
        <dbReference type="ARBA" id="ARBA00004810"/>
    </source>
</evidence>
<keyword evidence="10 12" id="KW-0100">Branched-chain amino acid biosynthesis</keyword>
<evidence type="ECO:0000256" key="4">
    <source>
        <dbReference type="ARBA" id="ARBA00010869"/>
    </source>
</evidence>
<dbReference type="SUPFAM" id="SSF53686">
    <property type="entry name" value="Tryptophan synthase beta subunit-like PLP-dependent enzymes"/>
    <property type="match status" value="1"/>
</dbReference>
<proteinExistence type="inferred from homology"/>
<evidence type="ECO:0000313" key="14">
    <source>
        <dbReference type="EMBL" id="AWX92706.1"/>
    </source>
</evidence>
<keyword evidence="6 12" id="KW-0028">Amino-acid biosynthesis</keyword>
<keyword evidence="7 12" id="KW-0412">Isoleucine biosynthesis</keyword>
<gene>
    <name evidence="12" type="primary">ilvA</name>
    <name evidence="14" type="ORF">DPM13_04585</name>
</gene>
<dbReference type="EC" id="4.3.1.19" evidence="12"/>
<evidence type="ECO:0000256" key="12">
    <source>
        <dbReference type="RuleBase" id="RU362012"/>
    </source>
</evidence>
<dbReference type="Gene3D" id="3.40.50.1100">
    <property type="match status" value="2"/>
</dbReference>
<dbReference type="InterPro" id="IPR045865">
    <property type="entry name" value="ACT-like_dom_sf"/>
</dbReference>
<evidence type="ECO:0000313" key="15">
    <source>
        <dbReference type="Proteomes" id="UP000249922"/>
    </source>
</evidence>
<comment type="similarity">
    <text evidence="4 12">Belongs to the serine/threonine dehydratase family.</text>
</comment>
<keyword evidence="9 12" id="KW-0456">Lyase</keyword>
<dbReference type="InterPro" id="IPR011820">
    <property type="entry name" value="IlvA"/>
</dbReference>
<comment type="catalytic activity">
    <reaction evidence="1 12">
        <text>L-threonine = 2-oxobutanoate + NH4(+)</text>
        <dbReference type="Rhea" id="RHEA:22108"/>
        <dbReference type="ChEBI" id="CHEBI:16763"/>
        <dbReference type="ChEBI" id="CHEBI:28938"/>
        <dbReference type="ChEBI" id="CHEBI:57926"/>
        <dbReference type="EC" id="4.3.1.19"/>
    </reaction>
</comment>
<comment type="pathway">
    <text evidence="3 12">Amino-acid biosynthesis; L-isoleucine biosynthesis; 2-oxobutanoate from L-threonine: step 1/1.</text>
</comment>
<name>A0ABM6WPZ2_9RHOB</name>
<dbReference type="EMBL" id="CP030239">
    <property type="protein sequence ID" value="AWX92706.1"/>
    <property type="molecule type" value="Genomic_DNA"/>
</dbReference>
<dbReference type="PROSITE" id="PS51672">
    <property type="entry name" value="ACT_LIKE"/>
    <property type="match status" value="1"/>
</dbReference>
<dbReference type="GO" id="GO:0004794">
    <property type="term" value="F:threonine deaminase activity"/>
    <property type="evidence" value="ECO:0007669"/>
    <property type="project" value="UniProtKB-EC"/>
</dbReference>
<reference evidence="14 15" key="1">
    <citation type="submission" date="2018-06" db="EMBL/GenBank/DDBJ databases">
        <title>Complete genome sequence of Paracoccus mutanolyticus strain RSP-02 isolated from cellulosic waste.</title>
        <authorList>
            <person name="Amrutha R.N."/>
            <person name="Shrivastav A."/>
            <person name="Buddana S.K."/>
            <person name="Deshpande U."/>
            <person name="Prakasham R.S."/>
        </authorList>
    </citation>
    <scope>NUCLEOTIDE SEQUENCE [LARGE SCALE GENOMIC DNA]</scope>
    <source>
        <strain evidence="14 15">RSP-02</strain>
    </source>
</reference>
<dbReference type="SUPFAM" id="SSF55021">
    <property type="entry name" value="ACT-like"/>
    <property type="match status" value="1"/>
</dbReference>
<comment type="subunit">
    <text evidence="5 12">Homotetramer.</text>
</comment>
<dbReference type="Proteomes" id="UP000249922">
    <property type="component" value="Chromosome"/>
</dbReference>
<dbReference type="InterPro" id="IPR050147">
    <property type="entry name" value="Ser/Thr_Dehydratase"/>
</dbReference>
<sequence length="583" mass="62393">MHWAKAVDPLVVATDPAAEAAGFDSPWRSDKRPLDGLLLGVHAFLNVLACHALDRLRRVAVGKFLPAGARRHWSGACRCSARCGSHVAVGVIGKALCHDSPTAANGRTGASPVADFPAGPTASFRGVHRRRAAGVGANAPFCAPSGPLLLSHCRDALNRLPKPRFPAIPQGMENFAASVRQAEIALRDLFEPTPLQKNDHLSARYGAEIWLKREDLTPVRSYKLRGAFNAMRKAVAAGGRHFVCASAGNHAQGMAYACRHFGVRGTIFMPVTTPRQKIDKTRIFGGDAIEIVLTGDYFDQTLAAAQDFAGTEGASFLAPFDDPDVIEGQATVGLEVLAQLDGPPDVVVLPVGGGGLSAGITRLFAELAPGCRTEYAEPEGGASLQGALVQGAPVTLPAVDNFVDGAAVARIGALPFSVLSSQRPDQVHLAPEDRICATMLDMLNIEGIVLEPAGALAVDVLPDIPDLAGKRVVCICSGGNFDFERLPEVKERAQRHSGLKRYFILRMPQRPGALRDFLQLLGPDDDIARFEYLKKSARNFGSILIGIETTRPENLEHLRERLEAAGIGHRDITRDPVLAEFLI</sequence>
<accession>A0ABM6WPZ2</accession>
<protein>
    <recommendedName>
        <fullName evidence="12">L-threonine dehydratase</fullName>
        <ecNumber evidence="12">4.3.1.19</ecNumber>
    </recommendedName>
    <alternativeName>
        <fullName evidence="12">Threonine deaminase</fullName>
    </alternativeName>
</protein>
<dbReference type="InterPro" id="IPR001721">
    <property type="entry name" value="TD_ACT-like"/>
</dbReference>
<evidence type="ECO:0000256" key="1">
    <source>
        <dbReference type="ARBA" id="ARBA00001274"/>
    </source>
</evidence>
<evidence type="ECO:0000256" key="8">
    <source>
        <dbReference type="ARBA" id="ARBA00022898"/>
    </source>
</evidence>
<organism evidence="14 15">
    <name type="scientific">Paracoccus mutanolyticus</name>
    <dbReference type="NCBI Taxonomy" id="1499308"/>
    <lineage>
        <taxon>Bacteria</taxon>
        <taxon>Pseudomonadati</taxon>
        <taxon>Pseudomonadota</taxon>
        <taxon>Alphaproteobacteria</taxon>
        <taxon>Rhodobacterales</taxon>
        <taxon>Paracoccaceae</taxon>
        <taxon>Paracoccus</taxon>
    </lineage>
</organism>